<gene>
    <name evidence="1" type="ORF">VT52_017045</name>
</gene>
<dbReference type="Proteomes" id="UP000034838">
    <property type="component" value="Unassembled WGS sequence"/>
</dbReference>
<accession>A0A1J4Q2L3</accession>
<comment type="caution">
    <text evidence="1">The sequence shown here is derived from an EMBL/GenBank/DDBJ whole genome shotgun (WGS) entry which is preliminary data.</text>
</comment>
<protein>
    <submittedName>
        <fullName evidence="1">Uncharacterized protein</fullName>
    </submittedName>
</protein>
<organism evidence="1 2">
    <name type="scientific">Streptomyces malaysiense</name>
    <dbReference type="NCBI Taxonomy" id="1428626"/>
    <lineage>
        <taxon>Bacteria</taxon>
        <taxon>Bacillati</taxon>
        <taxon>Actinomycetota</taxon>
        <taxon>Actinomycetes</taxon>
        <taxon>Kitasatosporales</taxon>
        <taxon>Streptomycetaceae</taxon>
        <taxon>Streptomyces</taxon>
    </lineage>
</organism>
<sequence>MIEISNMGLEDMDTAVATIFHEIYHHQMYATWPSSMGGTESAAETYGQAMLDTFRRRTG</sequence>
<name>A0A1J4Q2L3_9ACTN</name>
<dbReference type="AlphaFoldDB" id="A0A1J4Q2L3"/>
<keyword evidence="2" id="KW-1185">Reference proteome</keyword>
<evidence type="ECO:0000313" key="1">
    <source>
        <dbReference type="EMBL" id="OIK26360.1"/>
    </source>
</evidence>
<evidence type="ECO:0000313" key="2">
    <source>
        <dbReference type="Proteomes" id="UP000034838"/>
    </source>
</evidence>
<dbReference type="EMBL" id="LBDA02000037">
    <property type="protein sequence ID" value="OIK26360.1"/>
    <property type="molecule type" value="Genomic_DNA"/>
</dbReference>
<reference evidence="1" key="1">
    <citation type="submission" date="2016-10" db="EMBL/GenBank/DDBJ databases">
        <title>Genome sequence of Streptomyces malaysiense MUSC 136.</title>
        <authorList>
            <person name="Lee L.-H."/>
            <person name="Ser H.-L."/>
        </authorList>
    </citation>
    <scope>NUCLEOTIDE SEQUENCE [LARGE SCALE GENOMIC DNA]</scope>
    <source>
        <strain evidence="1">MUSC 136</strain>
    </source>
</reference>
<proteinExistence type="predicted"/>